<evidence type="ECO:0000256" key="1">
    <source>
        <dbReference type="ARBA" id="ARBA00004442"/>
    </source>
</evidence>
<keyword evidence="5" id="KW-0843">Virulence</keyword>
<proteinExistence type="inferred from homology"/>
<keyword evidence="4" id="KW-0732">Signal</keyword>
<gene>
    <name evidence="12" type="ordered locus">Poras_0529</name>
</gene>
<sequence>MCPPVPVEALYALWADTQVRPYSGLHDPSSPIRKKHNSYMTRLTTYTIHIISGLLLALLTAGCVADRNVSDCITEGDEVELEFALKVPALETSLRQLTLQQESEVKSVRVLVFNTKDASDNDLAEDQETFAYEAQVTTTNLTPDAEGVTRIVCKLLATEKPMRIVCIANHNVPDGILTVGTAKKTILENNDGMKKPFTQQGWKTDGSQPIPMWGESDKQPVKPTTKFNSCTKLAYGNATQNRNNDGVIHLVRALARVDVGVNFEADPSSEKPVAGGTDFKIMSVRVYRYATSMYVAGTQETAFNFDNGRRNALPHTPADVATAADANPLVFTAAAKDAKSYVRNIYIPEIENKTKTKAQRICLVIGGDYNKSGKQTYYRVDFIRTEEDASGKKTTEQLDILRNYRYRFNITKVAGPGTNSPEEALITEPVNIAYDCLVWDDADIDKIVYDGQYYLAVSKDKFDFGRSEGNEPFTVRTNWPEGYKIVDKDGKEWPKAATDLQGTDKWAYISPTGSQKLVNEDMTSTVNVLANPGAPRTIAPTELFVQAGRIKWPLKINQSNEIAVYIRLYEQVGGKRVPTNLLEIKKGETKIVEVEYTPGANLERRVTDAGSQFLWERTDDGSVSGKAVYKITPDESRIDEETFNLIAAARFIADLDGRAANADLTVMLQVYNAIPYRFGDLHLNMINSTENGYVLDNREQSFYIKANAPYQLIITSIQTSPNDIQSFQDKVVKGWNARSNKLVHESVGHLSGDRISFTPYDYTFGETGITPGDVTIAKITFNIVPTDPQKTFETKQFTILLASSIIQPTANCYIIKRGAKLPILIPVSEQILKAAEWYEQFEDVMEATVKQRANGASGDVNGFDKNVINKYLADEASRLTRLEATDDNWEIDCLWSTIDHTGGGPGLTFKKVQIEGFGKRNYMSVAVDPNSDDIGSAVLVVRRPGNDGEILWSWHIWVVDNYPWEPLQGSKSPLPFMNRNLGARYQKTDKSPIYDPNQAGMYYQFGRKDPFHPYNKASGEGVKLYQNTNLIFDNPAMQKSTISYQKRIKRLPQHNMQTLFEMSDLKRFWRMKDFVRDPSGMGFFDSSFSNSMEWGPWEFRNEAGNTAWQGTTAVTTYMEVSRRICKNKTIKTPFDPSPYGWKVPAVGLESNYADSRGFYPAASGCFPQGDSRKLEWIKDTDKYSAYSVSTRINVRDINPGIQYDYSTRIMNYNMLRGTSTNPSAAIPVRCRVNENELDYKAFTEEGFFQRRR</sequence>
<evidence type="ECO:0000313" key="13">
    <source>
        <dbReference type="Proteomes" id="UP000006545"/>
    </source>
</evidence>
<dbReference type="eggNOG" id="ENOG50308JW">
    <property type="taxonomic scope" value="Bacteria"/>
</dbReference>
<comment type="subcellular location">
    <subcellularLocation>
        <location evidence="1">Cell outer membrane</location>
    </subcellularLocation>
    <subcellularLocation>
        <location evidence="2">Fimbrium</location>
    </subcellularLocation>
</comment>
<dbReference type="STRING" id="879243.Poras_0529"/>
<evidence type="ECO:0000259" key="11">
    <source>
        <dbReference type="Pfam" id="PF06321"/>
    </source>
</evidence>
<dbReference type="Proteomes" id="UP000006545">
    <property type="component" value="Chromosome"/>
</dbReference>
<evidence type="ECO:0000313" key="12">
    <source>
        <dbReference type="EMBL" id="AEE12482.1"/>
    </source>
</evidence>
<dbReference type="KEGG" id="pah:Poras_0529"/>
<evidence type="ECO:0000256" key="6">
    <source>
        <dbReference type="ARBA" id="ARBA00023136"/>
    </source>
</evidence>
<dbReference type="HOGENOM" id="CLU_265630_0_0_10"/>
<dbReference type="GO" id="GO:0009289">
    <property type="term" value="C:pilus"/>
    <property type="evidence" value="ECO:0007669"/>
    <property type="project" value="UniProtKB-SubCell"/>
</dbReference>
<dbReference type="GO" id="GO:0009279">
    <property type="term" value="C:cell outer membrane"/>
    <property type="evidence" value="ECO:0007669"/>
    <property type="project" value="UniProtKB-SubCell"/>
</dbReference>
<evidence type="ECO:0000256" key="8">
    <source>
        <dbReference type="ARBA" id="ARBA00023237"/>
    </source>
</evidence>
<dbReference type="AlphaFoldDB" id="F4KNL1"/>
<feature type="domain" description="Major fimbrial subunit protein N-terminal" evidence="11">
    <location>
        <begin position="91"/>
        <end position="241"/>
    </location>
</feature>
<evidence type="ECO:0000256" key="9">
    <source>
        <dbReference type="ARBA" id="ARBA00023263"/>
    </source>
</evidence>
<evidence type="ECO:0000256" key="10">
    <source>
        <dbReference type="ARBA" id="ARBA00023288"/>
    </source>
</evidence>
<name>F4KNL1_PORAD</name>
<evidence type="ECO:0000256" key="4">
    <source>
        <dbReference type="ARBA" id="ARBA00022729"/>
    </source>
</evidence>
<evidence type="ECO:0000256" key="3">
    <source>
        <dbReference type="ARBA" id="ARBA00006011"/>
    </source>
</evidence>
<dbReference type="InterPro" id="IPR029141">
    <property type="entry name" value="FimA_N"/>
</dbReference>
<comment type="similarity">
    <text evidence="3">Belongs to the bacteroidetes fimbrillin superfamily. FimA/Mfa1 family.</text>
</comment>
<keyword evidence="13" id="KW-1185">Reference proteome</keyword>
<keyword evidence="7" id="KW-0564">Palmitate</keyword>
<evidence type="ECO:0000256" key="7">
    <source>
        <dbReference type="ARBA" id="ARBA00023139"/>
    </source>
</evidence>
<keyword evidence="9" id="KW-0281">Fimbrium</keyword>
<dbReference type="OrthoDB" id="1011557at2"/>
<keyword evidence="6" id="KW-0472">Membrane</keyword>
<evidence type="ECO:0000256" key="2">
    <source>
        <dbReference type="ARBA" id="ARBA00004561"/>
    </source>
</evidence>
<protein>
    <recommendedName>
        <fullName evidence="11">Major fimbrial subunit protein N-terminal domain-containing protein</fullName>
    </recommendedName>
</protein>
<keyword evidence="8" id="KW-0998">Cell outer membrane</keyword>
<dbReference type="Gene3D" id="2.60.40.3690">
    <property type="match status" value="1"/>
</dbReference>
<keyword evidence="10" id="KW-0449">Lipoprotein</keyword>
<reference evidence="13" key="1">
    <citation type="submission" date="2011-04" db="EMBL/GenBank/DDBJ databases">
        <title>The complete genome of Porphyromonas asaccharolytica DSM 20707.</title>
        <authorList>
            <person name="Lucas S."/>
            <person name="Han J."/>
            <person name="Lapidus A."/>
            <person name="Bruce D."/>
            <person name="Goodwin L."/>
            <person name="Pitluck S."/>
            <person name="Peters L."/>
            <person name="Kyrpides N."/>
            <person name="Mavromatis K."/>
            <person name="Ivanova N."/>
            <person name="Ovchinnikova G."/>
            <person name="Pagani I."/>
            <person name="Lu M."/>
            <person name="Detter J.C."/>
            <person name="Tapia R."/>
            <person name="Han C."/>
            <person name="Land M."/>
            <person name="Hauser L."/>
            <person name="Markowitz V."/>
            <person name="Cheng J.-F."/>
            <person name="Hugenholtz P."/>
            <person name="Woyke T."/>
            <person name="Wu D."/>
            <person name="Gronow S."/>
            <person name="Wellnitz S."/>
            <person name="Brambilla E."/>
            <person name="Klenk H.-P."/>
            <person name="Eisen J.A."/>
        </authorList>
    </citation>
    <scope>NUCLEOTIDE SEQUENCE [LARGE SCALE GENOMIC DNA]</scope>
    <source>
        <strain evidence="13">ATCC 25260 / DSM 20707 / VPI 4198</strain>
    </source>
</reference>
<dbReference type="EMBL" id="CP002689">
    <property type="protein sequence ID" value="AEE12482.1"/>
    <property type="molecule type" value="Genomic_DNA"/>
</dbReference>
<organism evidence="12 13">
    <name type="scientific">Porphyromonas asaccharolytica (strain ATCC 25260 / DSM 20707 / BCRC 10618 / CCUG 7834 / JCM 6326 / LMG 13178 / VPI 4198 / B440)</name>
    <name type="common">Bacteroides asaccharolyticus</name>
    <dbReference type="NCBI Taxonomy" id="879243"/>
    <lineage>
        <taxon>Bacteria</taxon>
        <taxon>Pseudomonadati</taxon>
        <taxon>Bacteroidota</taxon>
        <taxon>Bacteroidia</taxon>
        <taxon>Bacteroidales</taxon>
        <taxon>Porphyromonadaceae</taxon>
        <taxon>Porphyromonas</taxon>
    </lineage>
</organism>
<dbReference type="Pfam" id="PF06321">
    <property type="entry name" value="P_gingi_FimA"/>
    <property type="match status" value="1"/>
</dbReference>
<accession>F4KNL1</accession>
<evidence type="ECO:0000256" key="5">
    <source>
        <dbReference type="ARBA" id="ARBA00023026"/>
    </source>
</evidence>